<name>A0AAV4D1F6_9GAST</name>
<dbReference type="Proteomes" id="UP000735302">
    <property type="component" value="Unassembled WGS sequence"/>
</dbReference>
<comment type="caution">
    <text evidence="1">The sequence shown here is derived from an EMBL/GenBank/DDBJ whole genome shotgun (WGS) entry which is preliminary data.</text>
</comment>
<dbReference type="EMBL" id="BLXT01007308">
    <property type="protein sequence ID" value="GFO37994.1"/>
    <property type="molecule type" value="Genomic_DNA"/>
</dbReference>
<sequence length="110" mass="12282">MVFSFSQFDEASCEGDGELAKRCVDTSTRFRTVEVINYGIVFTVNISTYFKIDKAQIVPPTGSMGDIQGMGQHDLWQKYLTYRLLYGDEAARIVMASQLATHLGNSPFAN</sequence>
<proteinExistence type="predicted"/>
<gene>
    <name evidence="1" type="ORF">PoB_006449900</name>
</gene>
<reference evidence="1 2" key="1">
    <citation type="journal article" date="2021" name="Elife">
        <title>Chloroplast acquisition without the gene transfer in kleptoplastic sea slugs, Plakobranchus ocellatus.</title>
        <authorList>
            <person name="Maeda T."/>
            <person name="Takahashi S."/>
            <person name="Yoshida T."/>
            <person name="Shimamura S."/>
            <person name="Takaki Y."/>
            <person name="Nagai Y."/>
            <person name="Toyoda A."/>
            <person name="Suzuki Y."/>
            <person name="Arimoto A."/>
            <person name="Ishii H."/>
            <person name="Satoh N."/>
            <person name="Nishiyama T."/>
            <person name="Hasebe M."/>
            <person name="Maruyama T."/>
            <person name="Minagawa J."/>
            <person name="Obokata J."/>
            <person name="Shigenobu S."/>
        </authorList>
    </citation>
    <scope>NUCLEOTIDE SEQUENCE [LARGE SCALE GENOMIC DNA]</scope>
</reference>
<accession>A0AAV4D1F6</accession>
<organism evidence="1 2">
    <name type="scientific">Plakobranchus ocellatus</name>
    <dbReference type="NCBI Taxonomy" id="259542"/>
    <lineage>
        <taxon>Eukaryota</taxon>
        <taxon>Metazoa</taxon>
        <taxon>Spiralia</taxon>
        <taxon>Lophotrochozoa</taxon>
        <taxon>Mollusca</taxon>
        <taxon>Gastropoda</taxon>
        <taxon>Heterobranchia</taxon>
        <taxon>Euthyneura</taxon>
        <taxon>Panpulmonata</taxon>
        <taxon>Sacoglossa</taxon>
        <taxon>Placobranchoidea</taxon>
        <taxon>Plakobranchidae</taxon>
        <taxon>Plakobranchus</taxon>
    </lineage>
</organism>
<keyword evidence="2" id="KW-1185">Reference proteome</keyword>
<protein>
    <submittedName>
        <fullName evidence="1">Uncharacterized protein</fullName>
    </submittedName>
</protein>
<evidence type="ECO:0000313" key="2">
    <source>
        <dbReference type="Proteomes" id="UP000735302"/>
    </source>
</evidence>
<dbReference type="AlphaFoldDB" id="A0AAV4D1F6"/>
<evidence type="ECO:0000313" key="1">
    <source>
        <dbReference type="EMBL" id="GFO37994.1"/>
    </source>
</evidence>